<dbReference type="SUPFAM" id="SSF52833">
    <property type="entry name" value="Thioredoxin-like"/>
    <property type="match status" value="1"/>
</dbReference>
<dbReference type="InterPro" id="IPR010987">
    <property type="entry name" value="Glutathione-S-Trfase_C-like"/>
</dbReference>
<name>A0A1H6BQG2_9RHOB</name>
<dbReference type="AlphaFoldDB" id="A0A1H6BQG2"/>
<dbReference type="Proteomes" id="UP000236752">
    <property type="component" value="Unassembled WGS sequence"/>
</dbReference>
<dbReference type="InterPro" id="IPR004045">
    <property type="entry name" value="Glutathione_S-Trfase_N"/>
</dbReference>
<feature type="domain" description="GST N-terminal" evidence="2">
    <location>
        <begin position="1"/>
        <end position="81"/>
    </location>
</feature>
<dbReference type="InterPro" id="IPR034333">
    <property type="entry name" value="GST_Zeta_N"/>
</dbReference>
<dbReference type="RefSeq" id="WP_103911830.1">
    <property type="nucleotide sequence ID" value="NZ_FNUZ01000008.1"/>
</dbReference>
<dbReference type="GO" id="GO:0016034">
    <property type="term" value="F:maleylacetoacetate isomerase activity"/>
    <property type="evidence" value="ECO:0007669"/>
    <property type="project" value="TreeGrafter"/>
</dbReference>
<dbReference type="InterPro" id="IPR036282">
    <property type="entry name" value="Glutathione-S-Trfase_C_sf"/>
</dbReference>
<dbReference type="Gene3D" id="1.20.1050.10">
    <property type="match status" value="1"/>
</dbReference>
<accession>A0A1H6BQG2</accession>
<dbReference type="PANTHER" id="PTHR42673">
    <property type="entry name" value="MALEYLACETOACETATE ISOMERASE"/>
    <property type="match status" value="1"/>
</dbReference>
<dbReference type="InterPro" id="IPR036249">
    <property type="entry name" value="Thioredoxin-like_sf"/>
</dbReference>
<evidence type="ECO:0000256" key="1">
    <source>
        <dbReference type="ARBA" id="ARBA00010007"/>
    </source>
</evidence>
<dbReference type="PROSITE" id="PS50405">
    <property type="entry name" value="GST_CTER"/>
    <property type="match status" value="1"/>
</dbReference>
<feature type="domain" description="GST C-terminal" evidence="3">
    <location>
        <begin position="86"/>
        <end position="209"/>
    </location>
</feature>
<evidence type="ECO:0000259" key="2">
    <source>
        <dbReference type="PROSITE" id="PS50404"/>
    </source>
</evidence>
<dbReference type="SUPFAM" id="SSF47616">
    <property type="entry name" value="GST C-terminal domain-like"/>
    <property type="match status" value="1"/>
</dbReference>
<protein>
    <submittedName>
        <fullName evidence="4">Maleylacetoacetate isomerase</fullName>
    </submittedName>
</protein>
<dbReference type="SFLD" id="SFLDG00358">
    <property type="entry name" value="Main_(cytGST)"/>
    <property type="match status" value="1"/>
</dbReference>
<dbReference type="InterPro" id="IPR005955">
    <property type="entry name" value="GST_Zeta"/>
</dbReference>
<dbReference type="GO" id="GO:0005737">
    <property type="term" value="C:cytoplasm"/>
    <property type="evidence" value="ECO:0007669"/>
    <property type="project" value="InterPro"/>
</dbReference>
<dbReference type="CDD" id="cd03042">
    <property type="entry name" value="GST_N_Zeta"/>
    <property type="match status" value="1"/>
</dbReference>
<dbReference type="OrthoDB" id="509852at2"/>
<dbReference type="GO" id="GO:0004364">
    <property type="term" value="F:glutathione transferase activity"/>
    <property type="evidence" value="ECO:0007669"/>
    <property type="project" value="TreeGrafter"/>
</dbReference>
<dbReference type="PANTHER" id="PTHR42673:SF4">
    <property type="entry name" value="MALEYLACETOACETATE ISOMERASE"/>
    <property type="match status" value="1"/>
</dbReference>
<dbReference type="Gene3D" id="3.40.30.10">
    <property type="entry name" value="Glutaredoxin"/>
    <property type="match status" value="1"/>
</dbReference>
<sequence>MMLYSYWRSTTSLRVRAALNLKGVPYDIRCVNLTDGAQHRSDYTALNPARGVPTLVLDDGTVLTQSMAILEWLDDAYPSTALLPSDPVARAQVRAAAQIIAMDIHPINNLKVTEHLKGMGHSADEVYDWMRHWMAQGFAAFQAMISPEGPFSFGDTLTQADLCLVGQMVNARRWGLDLTPFARLVSIDKAARAIPAIAAALPENQPDAL</sequence>
<dbReference type="EMBL" id="FNUZ01000008">
    <property type="protein sequence ID" value="SEG62436.1"/>
    <property type="molecule type" value="Genomic_DNA"/>
</dbReference>
<proteinExistence type="inferred from homology"/>
<reference evidence="4 5" key="1">
    <citation type="submission" date="2016-10" db="EMBL/GenBank/DDBJ databases">
        <authorList>
            <person name="de Groot N.N."/>
        </authorList>
    </citation>
    <scope>NUCLEOTIDE SEQUENCE [LARGE SCALE GENOMIC DNA]</scope>
    <source>
        <strain evidence="4 5">DSM 26915</strain>
    </source>
</reference>
<evidence type="ECO:0000313" key="5">
    <source>
        <dbReference type="Proteomes" id="UP000236752"/>
    </source>
</evidence>
<keyword evidence="5" id="KW-1185">Reference proteome</keyword>
<dbReference type="InterPro" id="IPR040079">
    <property type="entry name" value="Glutathione_S-Trfase"/>
</dbReference>
<dbReference type="GO" id="GO:0006749">
    <property type="term" value="P:glutathione metabolic process"/>
    <property type="evidence" value="ECO:0007669"/>
    <property type="project" value="TreeGrafter"/>
</dbReference>
<dbReference type="NCBIfam" id="TIGR01262">
    <property type="entry name" value="maiA"/>
    <property type="match status" value="1"/>
</dbReference>
<dbReference type="PROSITE" id="PS50404">
    <property type="entry name" value="GST_NTER"/>
    <property type="match status" value="1"/>
</dbReference>
<comment type="similarity">
    <text evidence="1">Belongs to the GST superfamily. Zeta family.</text>
</comment>
<evidence type="ECO:0000313" key="4">
    <source>
        <dbReference type="EMBL" id="SEG62436.1"/>
    </source>
</evidence>
<dbReference type="GO" id="GO:0006559">
    <property type="term" value="P:L-phenylalanine catabolic process"/>
    <property type="evidence" value="ECO:0007669"/>
    <property type="project" value="TreeGrafter"/>
</dbReference>
<gene>
    <name evidence="4" type="ORF">SAMN04488045_3672</name>
</gene>
<keyword evidence="4" id="KW-0413">Isomerase</keyword>
<organism evidence="4 5">
    <name type="scientific">Thalassococcus halodurans</name>
    <dbReference type="NCBI Taxonomy" id="373675"/>
    <lineage>
        <taxon>Bacteria</taxon>
        <taxon>Pseudomonadati</taxon>
        <taxon>Pseudomonadota</taxon>
        <taxon>Alphaproteobacteria</taxon>
        <taxon>Rhodobacterales</taxon>
        <taxon>Roseobacteraceae</taxon>
        <taxon>Thalassococcus</taxon>
    </lineage>
</organism>
<dbReference type="SFLD" id="SFLDS00019">
    <property type="entry name" value="Glutathione_Transferase_(cytos"/>
    <property type="match status" value="1"/>
</dbReference>
<evidence type="ECO:0000259" key="3">
    <source>
        <dbReference type="PROSITE" id="PS50405"/>
    </source>
</evidence>
<dbReference type="Pfam" id="PF13409">
    <property type="entry name" value="GST_N_2"/>
    <property type="match status" value="1"/>
</dbReference>